<dbReference type="AlphaFoldDB" id="A0A109JVR4"/>
<dbReference type="InterPro" id="IPR058792">
    <property type="entry name" value="Beta-barrel_RND_2"/>
</dbReference>
<protein>
    <submittedName>
        <fullName evidence="8">Uncharacterized protein</fullName>
    </submittedName>
</protein>
<evidence type="ECO:0000256" key="1">
    <source>
        <dbReference type="ARBA" id="ARBA00004196"/>
    </source>
</evidence>
<comment type="subcellular location">
    <subcellularLocation>
        <location evidence="1">Cell envelope</location>
    </subcellularLocation>
</comment>
<gene>
    <name evidence="8" type="ORF">AS156_05115</name>
</gene>
<dbReference type="Gene3D" id="2.40.30.170">
    <property type="match status" value="1"/>
</dbReference>
<dbReference type="Gene3D" id="2.40.420.20">
    <property type="match status" value="1"/>
</dbReference>
<dbReference type="SUPFAM" id="SSF111369">
    <property type="entry name" value="HlyD-like secretion proteins"/>
    <property type="match status" value="1"/>
</dbReference>
<organism evidence="8 9">
    <name type="scientific">Bradyrhizobium macuxiense</name>
    <dbReference type="NCBI Taxonomy" id="1755647"/>
    <lineage>
        <taxon>Bacteria</taxon>
        <taxon>Pseudomonadati</taxon>
        <taxon>Pseudomonadota</taxon>
        <taxon>Alphaproteobacteria</taxon>
        <taxon>Hyphomicrobiales</taxon>
        <taxon>Nitrobacteraceae</taxon>
        <taxon>Bradyrhizobium</taxon>
    </lineage>
</organism>
<evidence type="ECO:0000256" key="2">
    <source>
        <dbReference type="ARBA" id="ARBA00009477"/>
    </source>
</evidence>
<dbReference type="InterPro" id="IPR058625">
    <property type="entry name" value="MdtA-like_BSH"/>
</dbReference>
<dbReference type="GO" id="GO:0016020">
    <property type="term" value="C:membrane"/>
    <property type="evidence" value="ECO:0007669"/>
    <property type="project" value="InterPro"/>
</dbReference>
<evidence type="ECO:0000256" key="3">
    <source>
        <dbReference type="ARBA" id="ARBA00023054"/>
    </source>
</evidence>
<keyword evidence="5" id="KW-0472">Membrane</keyword>
<dbReference type="Pfam" id="PF25917">
    <property type="entry name" value="BSH_RND"/>
    <property type="match status" value="1"/>
</dbReference>
<dbReference type="GO" id="GO:0022857">
    <property type="term" value="F:transmembrane transporter activity"/>
    <property type="evidence" value="ECO:0007669"/>
    <property type="project" value="InterPro"/>
</dbReference>
<dbReference type="InterPro" id="IPR050465">
    <property type="entry name" value="UPF0194_transport"/>
</dbReference>
<keyword evidence="5" id="KW-1133">Transmembrane helix</keyword>
<comment type="similarity">
    <text evidence="2">Belongs to the membrane fusion protein (MFP) (TC 8.A.1) family.</text>
</comment>
<name>A0A109JVR4_9BRAD</name>
<evidence type="ECO:0000313" key="9">
    <source>
        <dbReference type="Proteomes" id="UP000057737"/>
    </source>
</evidence>
<comment type="caution">
    <text evidence="8">The sequence shown here is derived from an EMBL/GenBank/DDBJ whole genome shotgun (WGS) entry which is preliminary data.</text>
</comment>
<feature type="coiled-coil region" evidence="4">
    <location>
        <begin position="124"/>
        <end position="158"/>
    </location>
</feature>
<reference evidence="8 9" key="1">
    <citation type="submission" date="2015-11" db="EMBL/GenBank/DDBJ databases">
        <title>Draft Genome Sequence of the Strain BR 10303 (Bradyrhizobium sp.) isolated from nodules of Centrolobium paraense.</title>
        <authorList>
            <person name="Zelli J.E."/>
            <person name="Simoes-Araujo J.L."/>
            <person name="Barauna A.C."/>
            <person name="Silva K."/>
        </authorList>
    </citation>
    <scope>NUCLEOTIDE SEQUENCE [LARGE SCALE GENOMIC DNA]</scope>
    <source>
        <strain evidence="8 9">BR 10303</strain>
    </source>
</reference>
<dbReference type="Gene3D" id="2.40.50.100">
    <property type="match status" value="2"/>
</dbReference>
<dbReference type="EMBL" id="LNCU01000057">
    <property type="protein sequence ID" value="KWV55992.1"/>
    <property type="molecule type" value="Genomic_DNA"/>
</dbReference>
<feature type="domain" description="Multidrug resistance protein MdtA-like barrel-sandwich hybrid" evidence="6">
    <location>
        <begin position="84"/>
        <end position="251"/>
    </location>
</feature>
<dbReference type="InterPro" id="IPR006143">
    <property type="entry name" value="RND_pump_MFP"/>
</dbReference>
<sequence>MEHRISQRGEITIRTDNQPNFARSLLVRGGLGILAIAVTFPLWAPDSPVSAIGDDHDDLRYVSIARDNVVQNVVASGTLDAVDTVEVSSQLSGQVAKLMADYNSRVRADEPLATLDSAIFEVQVKEAEAALAVALAQHEEAKAAVEGAQARHDDALRDLQVKSTLSRSGTVSQRDAERAQMADRALASELSAAKSREQIRAAGVMAARASLERARIDLQRITIKSPIDGIVIRRSVELGQTVAASLQAPTLFTIARDLSDMRVDASVSEADIGAVRTGQRALFSVDSYPGRTFEGRVLEIRKAARMVQNVVTYAVMISAPNPDDLLLPGMTADVRIVVQERRDVMVVPNAALSFRPTRDRADNPAPGKGVVWVRTKSGQLEPATVSLGATGDSLTQILSPDLKMGERVAIGYRSKP</sequence>
<dbReference type="FunFam" id="2.40.30.170:FF:000010">
    <property type="entry name" value="Efflux RND transporter periplasmic adaptor subunit"/>
    <property type="match status" value="1"/>
</dbReference>
<evidence type="ECO:0000256" key="4">
    <source>
        <dbReference type="SAM" id="Coils"/>
    </source>
</evidence>
<keyword evidence="5" id="KW-0812">Transmembrane</keyword>
<keyword evidence="3 4" id="KW-0175">Coiled coil</keyword>
<accession>A0A109JVR4</accession>
<dbReference type="Proteomes" id="UP000057737">
    <property type="component" value="Unassembled WGS sequence"/>
</dbReference>
<dbReference type="PANTHER" id="PTHR32347">
    <property type="entry name" value="EFFLUX SYSTEM COMPONENT YKNX-RELATED"/>
    <property type="match status" value="1"/>
</dbReference>
<feature type="domain" description="CusB-like beta-barrel" evidence="7">
    <location>
        <begin position="263"/>
        <end position="337"/>
    </location>
</feature>
<evidence type="ECO:0000259" key="6">
    <source>
        <dbReference type="Pfam" id="PF25917"/>
    </source>
</evidence>
<evidence type="ECO:0000313" key="8">
    <source>
        <dbReference type="EMBL" id="KWV55992.1"/>
    </source>
</evidence>
<evidence type="ECO:0000256" key="5">
    <source>
        <dbReference type="SAM" id="Phobius"/>
    </source>
</evidence>
<evidence type="ECO:0000259" key="7">
    <source>
        <dbReference type="Pfam" id="PF25954"/>
    </source>
</evidence>
<dbReference type="Pfam" id="PF25954">
    <property type="entry name" value="Beta-barrel_RND_2"/>
    <property type="match status" value="1"/>
</dbReference>
<dbReference type="NCBIfam" id="TIGR01730">
    <property type="entry name" value="RND_mfp"/>
    <property type="match status" value="1"/>
</dbReference>
<keyword evidence="9" id="KW-1185">Reference proteome</keyword>
<dbReference type="GO" id="GO:0030313">
    <property type="term" value="C:cell envelope"/>
    <property type="evidence" value="ECO:0007669"/>
    <property type="project" value="UniProtKB-SubCell"/>
</dbReference>
<proteinExistence type="inferred from homology"/>
<dbReference type="PANTHER" id="PTHR32347:SF14">
    <property type="entry name" value="EFFLUX SYSTEM COMPONENT YKNX-RELATED"/>
    <property type="match status" value="1"/>
</dbReference>
<feature type="transmembrane region" description="Helical" evidence="5">
    <location>
        <begin position="21"/>
        <end position="44"/>
    </location>
</feature>
<dbReference type="RefSeq" id="WP_066506980.1">
    <property type="nucleotide sequence ID" value="NZ_LNCU01000057.1"/>
</dbReference>